<dbReference type="EMBL" id="SZYD01000016">
    <property type="protein sequence ID" value="KAD3337890.1"/>
    <property type="molecule type" value="Genomic_DNA"/>
</dbReference>
<keyword evidence="4 5" id="KW-0472">Membrane</keyword>
<evidence type="ECO:0000313" key="6">
    <source>
        <dbReference type="EMBL" id="KAD3337890.1"/>
    </source>
</evidence>
<feature type="transmembrane region" description="Helical" evidence="5">
    <location>
        <begin position="209"/>
        <end position="227"/>
    </location>
</feature>
<accession>A0A5N6MBF1</accession>
<evidence type="ECO:0000256" key="5">
    <source>
        <dbReference type="SAM" id="Phobius"/>
    </source>
</evidence>
<gene>
    <name evidence="6" type="ORF">E3N88_33411</name>
</gene>
<organism evidence="6 7">
    <name type="scientific">Mikania micrantha</name>
    <name type="common">bitter vine</name>
    <dbReference type="NCBI Taxonomy" id="192012"/>
    <lineage>
        <taxon>Eukaryota</taxon>
        <taxon>Viridiplantae</taxon>
        <taxon>Streptophyta</taxon>
        <taxon>Embryophyta</taxon>
        <taxon>Tracheophyta</taxon>
        <taxon>Spermatophyta</taxon>
        <taxon>Magnoliopsida</taxon>
        <taxon>eudicotyledons</taxon>
        <taxon>Gunneridae</taxon>
        <taxon>Pentapetalae</taxon>
        <taxon>asterids</taxon>
        <taxon>campanulids</taxon>
        <taxon>Asterales</taxon>
        <taxon>Asteraceae</taxon>
        <taxon>Asteroideae</taxon>
        <taxon>Heliantheae alliance</taxon>
        <taxon>Eupatorieae</taxon>
        <taxon>Mikania</taxon>
    </lineage>
</organism>
<dbReference type="PANTHER" id="PTHR23423">
    <property type="entry name" value="ORGANIC SOLUTE TRANSPORTER-RELATED"/>
    <property type="match status" value="1"/>
</dbReference>
<keyword evidence="2 5" id="KW-0812">Transmembrane</keyword>
<sequence>MDLSNLNREELTLLGSGACTMLALHFSSQLASQHLYYWKNPKEQSAILMIILMVPVYAVYSFVGVLDLKGAKPFLMVLTLIKECYEALVVAKFLGLLFGYMNLDINNNIVPDEVKGREIRHAFPVSLFQRRTAHLNHQTLKLLKYQIWQFVVTRPMCSLLMIGLQLLGVYPRWVSWTFTIIISISIFMAVYSLLVFYHVFAKELKPYKPLAKFSCIIGVVFFGYWQGVLLDILEESGVIKSHHFWLDAEHVGEAIQNVLICVEMVGFSVFQQYAFHFERYSGDVQTMLQKGKRNE</sequence>
<dbReference type="Proteomes" id="UP000326396">
    <property type="component" value="Linkage Group LG6"/>
</dbReference>
<feature type="transmembrane region" description="Helical" evidence="5">
    <location>
        <begin position="147"/>
        <end position="167"/>
    </location>
</feature>
<comment type="caution">
    <text evidence="6">The sequence shown here is derived from an EMBL/GenBank/DDBJ whole genome shotgun (WGS) entry which is preliminary data.</text>
</comment>
<name>A0A5N6MBF1_9ASTR</name>
<proteinExistence type="predicted"/>
<feature type="transmembrane region" description="Helical" evidence="5">
    <location>
        <begin position="12"/>
        <end position="31"/>
    </location>
</feature>
<dbReference type="Pfam" id="PF03619">
    <property type="entry name" value="Solute_trans_a"/>
    <property type="match status" value="1"/>
</dbReference>
<comment type="subcellular location">
    <subcellularLocation>
        <location evidence="1">Membrane</location>
        <topology evidence="1">Multi-pass membrane protein</topology>
    </subcellularLocation>
</comment>
<feature type="transmembrane region" description="Helical" evidence="5">
    <location>
        <begin position="46"/>
        <end position="66"/>
    </location>
</feature>
<evidence type="ECO:0000313" key="7">
    <source>
        <dbReference type="Proteomes" id="UP000326396"/>
    </source>
</evidence>
<keyword evidence="7" id="KW-1185">Reference proteome</keyword>
<dbReference type="GO" id="GO:0016020">
    <property type="term" value="C:membrane"/>
    <property type="evidence" value="ECO:0007669"/>
    <property type="project" value="UniProtKB-SubCell"/>
</dbReference>
<evidence type="ECO:0000256" key="4">
    <source>
        <dbReference type="ARBA" id="ARBA00023136"/>
    </source>
</evidence>
<keyword evidence="3 5" id="KW-1133">Transmembrane helix</keyword>
<dbReference type="InterPro" id="IPR005178">
    <property type="entry name" value="Ostalpha/TMEM184C"/>
</dbReference>
<dbReference type="SMART" id="SM01417">
    <property type="entry name" value="Solute_trans_a"/>
    <property type="match status" value="1"/>
</dbReference>
<reference evidence="6 7" key="1">
    <citation type="submission" date="2019-05" db="EMBL/GenBank/DDBJ databases">
        <title>Mikania micrantha, genome provides insights into the molecular mechanism of rapid growth.</title>
        <authorList>
            <person name="Liu B."/>
        </authorList>
    </citation>
    <scope>NUCLEOTIDE SEQUENCE [LARGE SCALE GENOMIC DNA]</scope>
    <source>
        <strain evidence="6">NLD-2019</strain>
        <tissue evidence="6">Leaf</tissue>
    </source>
</reference>
<dbReference type="AlphaFoldDB" id="A0A5N6MBF1"/>
<feature type="transmembrane region" description="Helical" evidence="5">
    <location>
        <begin position="173"/>
        <end position="197"/>
    </location>
</feature>
<evidence type="ECO:0000256" key="1">
    <source>
        <dbReference type="ARBA" id="ARBA00004141"/>
    </source>
</evidence>
<protein>
    <submittedName>
        <fullName evidence="6">Uncharacterized protein</fullName>
    </submittedName>
</protein>
<evidence type="ECO:0000256" key="2">
    <source>
        <dbReference type="ARBA" id="ARBA00022692"/>
    </source>
</evidence>
<dbReference type="OrthoDB" id="5348404at2759"/>
<evidence type="ECO:0000256" key="3">
    <source>
        <dbReference type="ARBA" id="ARBA00022989"/>
    </source>
</evidence>